<reference evidence="1" key="1">
    <citation type="submission" date="2023-04" db="EMBL/GenBank/DDBJ databases">
        <title>Ambrosiozyma monospora NBRC 1965.</title>
        <authorList>
            <person name="Ichikawa N."/>
            <person name="Sato H."/>
            <person name="Tonouchi N."/>
        </authorList>
    </citation>
    <scope>NUCLEOTIDE SEQUENCE</scope>
    <source>
        <strain evidence="1">NBRC 1965</strain>
    </source>
</reference>
<accession>A0A9W6Z133</accession>
<name>A0A9W6Z133_AMBMO</name>
<dbReference type="EMBL" id="BSXU01003941">
    <property type="protein sequence ID" value="GMG40588.1"/>
    <property type="molecule type" value="Genomic_DNA"/>
</dbReference>
<dbReference type="Proteomes" id="UP001165063">
    <property type="component" value="Unassembled WGS sequence"/>
</dbReference>
<evidence type="ECO:0000313" key="2">
    <source>
        <dbReference type="Proteomes" id="UP001165063"/>
    </source>
</evidence>
<keyword evidence="2" id="KW-1185">Reference proteome</keyword>
<sequence length="82" mass="9464">MVIIKSLNVYEKQIKESEEAFSLSEQLYQLALSKVTPKPNSDVSFDWREESELPGDVASFILKTRKDIGYNVSFKFIEETDI</sequence>
<comment type="caution">
    <text evidence="1">The sequence shown here is derived from an EMBL/GenBank/DDBJ whole genome shotgun (WGS) entry which is preliminary data.</text>
</comment>
<gene>
    <name evidence="1" type="ORF">Amon01_000631700</name>
</gene>
<evidence type="ECO:0000313" key="1">
    <source>
        <dbReference type="EMBL" id="GMG40588.1"/>
    </source>
</evidence>
<dbReference type="AlphaFoldDB" id="A0A9W6Z133"/>
<organism evidence="1 2">
    <name type="scientific">Ambrosiozyma monospora</name>
    <name type="common">Yeast</name>
    <name type="synonym">Endomycopsis monosporus</name>
    <dbReference type="NCBI Taxonomy" id="43982"/>
    <lineage>
        <taxon>Eukaryota</taxon>
        <taxon>Fungi</taxon>
        <taxon>Dikarya</taxon>
        <taxon>Ascomycota</taxon>
        <taxon>Saccharomycotina</taxon>
        <taxon>Pichiomycetes</taxon>
        <taxon>Pichiales</taxon>
        <taxon>Pichiaceae</taxon>
        <taxon>Ambrosiozyma</taxon>
    </lineage>
</organism>
<protein>
    <submittedName>
        <fullName evidence="1">Unnamed protein product</fullName>
    </submittedName>
</protein>
<proteinExistence type="predicted"/>